<feature type="transmembrane region" description="Helical" evidence="6">
    <location>
        <begin position="303"/>
        <end position="319"/>
    </location>
</feature>
<evidence type="ECO:0000256" key="4">
    <source>
        <dbReference type="ARBA" id="ARBA00022989"/>
    </source>
</evidence>
<comment type="subcellular location">
    <subcellularLocation>
        <location evidence="1">Membrane</location>
        <topology evidence="1">Multi-pass membrane protein</topology>
    </subcellularLocation>
</comment>
<reference evidence="9 10" key="1">
    <citation type="journal article" date="2021" name="Microbiol. Resour. Announc.">
        <title>Draft Genome Sequence of Coralloluteibacterium stylophorae LMG 29479T.</title>
        <authorList>
            <person name="Karlyshev A.V."/>
            <person name="Kudryashova E.B."/>
            <person name="Ariskina E.V."/>
            <person name="Conroy A.P."/>
            <person name="Abidueva E.Y."/>
        </authorList>
    </citation>
    <scope>NUCLEOTIDE SEQUENCE [LARGE SCALE GENOMIC DNA]</scope>
    <source>
        <strain evidence="9 10">LMG 29479</strain>
    </source>
</reference>
<comment type="similarity">
    <text evidence="2">Belongs to the EamA transporter family.</text>
</comment>
<feature type="transmembrane region" description="Helical" evidence="6">
    <location>
        <begin position="178"/>
        <end position="198"/>
    </location>
</feature>
<name>A0A8J8AYZ9_9GAMM</name>
<feature type="transmembrane region" description="Helical" evidence="6">
    <location>
        <begin position="273"/>
        <end position="296"/>
    </location>
</feature>
<proteinExistence type="inferred from homology"/>
<dbReference type="Gene3D" id="1.10.3730.20">
    <property type="match status" value="1"/>
</dbReference>
<feature type="transmembrane region" description="Helical" evidence="6">
    <location>
        <begin position="249"/>
        <end position="267"/>
    </location>
</feature>
<feature type="domain" description="EamA" evidence="7">
    <location>
        <begin position="5"/>
        <end position="140"/>
    </location>
</feature>
<dbReference type="InterPro" id="IPR050638">
    <property type="entry name" value="AA-Vitamin_Transporters"/>
</dbReference>
<dbReference type="EMBL" id="JAGQFT010000109">
    <property type="protein sequence ID" value="MBR0563214.1"/>
    <property type="molecule type" value="Genomic_DNA"/>
</dbReference>
<evidence type="ECO:0000256" key="6">
    <source>
        <dbReference type="SAM" id="Phobius"/>
    </source>
</evidence>
<dbReference type="PANTHER" id="PTHR32322:SF2">
    <property type="entry name" value="EAMA DOMAIN-CONTAINING PROTEIN"/>
    <property type="match status" value="1"/>
</dbReference>
<dbReference type="InterPro" id="IPR037185">
    <property type="entry name" value="EmrE-like"/>
</dbReference>
<feature type="transmembrane region" description="Helical" evidence="6">
    <location>
        <begin position="123"/>
        <end position="143"/>
    </location>
</feature>
<evidence type="ECO:0000313" key="10">
    <source>
        <dbReference type="Proteomes" id="UP000675747"/>
    </source>
</evidence>
<keyword evidence="3 6" id="KW-0812">Transmembrane</keyword>
<evidence type="ECO:0000256" key="2">
    <source>
        <dbReference type="ARBA" id="ARBA00007362"/>
    </source>
</evidence>
<feature type="transmembrane region" description="Helical" evidence="6">
    <location>
        <begin position="210"/>
        <end position="228"/>
    </location>
</feature>
<evidence type="ECO:0000259" key="7">
    <source>
        <dbReference type="Pfam" id="PF00892"/>
    </source>
</evidence>
<evidence type="ECO:0000313" key="8">
    <source>
        <dbReference type="EMBL" id="MBR0563214.1"/>
    </source>
</evidence>
<dbReference type="RefSeq" id="WP_211927131.1">
    <property type="nucleotide sequence ID" value="NZ_JAGQFT020000007.1"/>
</dbReference>
<accession>A0A8J8AYZ9</accession>
<feature type="transmembrane region" description="Helical" evidence="6">
    <location>
        <begin position="99"/>
        <end position="117"/>
    </location>
</feature>
<keyword evidence="4 6" id="KW-1133">Transmembrane helix</keyword>
<gene>
    <name evidence="9" type="ORF">KB893_011745</name>
    <name evidence="8" type="ORF">KB893_11925</name>
</gene>
<evidence type="ECO:0000256" key="5">
    <source>
        <dbReference type="ARBA" id="ARBA00023136"/>
    </source>
</evidence>
<sequence>MTIGLGELLSLGSALAWAVGVVMYRQLGAHLPPVTLNVLKNGLVLLAVGLLVLAVHGPAPPAMDAREVVVVLVSGILGIALADTLYFHALNRLGAGRMGIIGNAYSPCVLILGMLVLDERLGALQWLGFLLVSAGVAVIALPARARARATQALVAEDLAGVAAGASVSRPRPQGEPGGGGAGAVFGGIAAMALMAVAIVMVKPVLESQSVLWVTWLRLLGGVGGLALVMTLRGQAARLRPPPGLPWRRLFVAALVGQCLSMLLWLGGFKYAKAAVAAVLNETSSVFILLLAAVWLGERLGRRAFAGIALTLAGVVFMLLG</sequence>
<dbReference type="AlphaFoldDB" id="A0A8J8AYZ9"/>
<comment type="caution">
    <text evidence="8">The sequence shown here is derived from an EMBL/GenBank/DDBJ whole genome shotgun (WGS) entry which is preliminary data.</text>
</comment>
<feature type="domain" description="EamA" evidence="7">
    <location>
        <begin position="184"/>
        <end position="318"/>
    </location>
</feature>
<reference evidence="8" key="2">
    <citation type="submission" date="2021-04" db="EMBL/GenBank/DDBJ databases">
        <authorList>
            <person name="Karlyshev A.V."/>
        </authorList>
    </citation>
    <scope>NUCLEOTIDE SEQUENCE</scope>
    <source>
        <strain evidence="8">LMG 29479</strain>
    </source>
</reference>
<feature type="transmembrane region" description="Helical" evidence="6">
    <location>
        <begin position="6"/>
        <end position="24"/>
    </location>
</feature>
<dbReference type="PANTHER" id="PTHR32322">
    <property type="entry name" value="INNER MEMBRANE TRANSPORTER"/>
    <property type="match status" value="1"/>
</dbReference>
<dbReference type="Proteomes" id="UP000675747">
    <property type="component" value="Unassembled WGS sequence"/>
</dbReference>
<dbReference type="GO" id="GO:0016020">
    <property type="term" value="C:membrane"/>
    <property type="evidence" value="ECO:0007669"/>
    <property type="project" value="UniProtKB-SubCell"/>
</dbReference>
<evidence type="ECO:0000256" key="3">
    <source>
        <dbReference type="ARBA" id="ARBA00022692"/>
    </source>
</evidence>
<organism evidence="8">
    <name type="scientific">Coralloluteibacterium stylophorae</name>
    <dbReference type="NCBI Taxonomy" id="1776034"/>
    <lineage>
        <taxon>Bacteria</taxon>
        <taxon>Pseudomonadati</taxon>
        <taxon>Pseudomonadota</taxon>
        <taxon>Gammaproteobacteria</taxon>
        <taxon>Lysobacterales</taxon>
        <taxon>Lysobacteraceae</taxon>
        <taxon>Coralloluteibacterium</taxon>
    </lineage>
</organism>
<evidence type="ECO:0000313" key="9">
    <source>
        <dbReference type="EMBL" id="MBS7457803.1"/>
    </source>
</evidence>
<dbReference type="EMBL" id="JAGQFT020000007">
    <property type="protein sequence ID" value="MBS7457803.1"/>
    <property type="molecule type" value="Genomic_DNA"/>
</dbReference>
<dbReference type="SUPFAM" id="SSF103481">
    <property type="entry name" value="Multidrug resistance efflux transporter EmrE"/>
    <property type="match status" value="2"/>
</dbReference>
<feature type="transmembrane region" description="Helical" evidence="6">
    <location>
        <begin position="36"/>
        <end position="56"/>
    </location>
</feature>
<keyword evidence="5 6" id="KW-0472">Membrane</keyword>
<protein>
    <submittedName>
        <fullName evidence="8">DMT family transporter</fullName>
    </submittedName>
</protein>
<feature type="transmembrane region" description="Helical" evidence="6">
    <location>
        <begin position="68"/>
        <end position="87"/>
    </location>
</feature>
<dbReference type="InterPro" id="IPR000620">
    <property type="entry name" value="EamA_dom"/>
</dbReference>
<evidence type="ECO:0000256" key="1">
    <source>
        <dbReference type="ARBA" id="ARBA00004141"/>
    </source>
</evidence>
<dbReference type="Pfam" id="PF00892">
    <property type="entry name" value="EamA"/>
    <property type="match status" value="2"/>
</dbReference>
<keyword evidence="10" id="KW-1185">Reference proteome</keyword>